<dbReference type="EMBL" id="JACYWZ010000006">
    <property type="protein sequence ID" value="MBD8771012.1"/>
    <property type="molecule type" value="Genomic_DNA"/>
</dbReference>
<keyword evidence="2" id="KW-1185">Reference proteome</keyword>
<protein>
    <submittedName>
        <fullName evidence="1">Uncharacterized protein</fullName>
    </submittedName>
</protein>
<sequence>MNENELRAKANRLICSIKDSKIAYVFQSMLDNAGNVEQILMLLDFFESYQNSTAKPITLFKKAILLGQTDTSLSDTLLFTAIVNDIARIFFKSQKPNQDSLKFDFNNQTILKSRKYITFKSF</sequence>
<reference evidence="1 2" key="1">
    <citation type="journal article" date="2020" name="FEMS Microbiol. Ecol.">
        <title>Temporal dynamics of bacterial communities during seed development and maturation.</title>
        <authorList>
            <person name="Chesneau G."/>
            <person name="Torres-Cortes G."/>
            <person name="Briand M."/>
            <person name="Darrasse A."/>
            <person name="Preveaux A."/>
            <person name="Marais C."/>
            <person name="Jacques M.A."/>
            <person name="Shade A."/>
            <person name="Barret M."/>
        </authorList>
    </citation>
    <scope>NUCLEOTIDE SEQUENCE [LARGE SCALE GENOMIC DNA]</scope>
    <source>
        <strain evidence="1 2">CFBP13599</strain>
    </source>
</reference>
<evidence type="ECO:0000313" key="1">
    <source>
        <dbReference type="EMBL" id="MBD8771012.1"/>
    </source>
</evidence>
<dbReference type="Proteomes" id="UP000620025">
    <property type="component" value="Unassembled WGS sequence"/>
</dbReference>
<dbReference type="RefSeq" id="WP_192068620.1">
    <property type="nucleotide sequence ID" value="NZ_JACYWY010000001.1"/>
</dbReference>
<evidence type="ECO:0000313" key="2">
    <source>
        <dbReference type="Proteomes" id="UP000620025"/>
    </source>
</evidence>
<proteinExistence type="predicted"/>
<comment type="caution">
    <text evidence="1">The sequence shown here is derived from an EMBL/GenBank/DDBJ whole genome shotgun (WGS) entry which is preliminary data.</text>
</comment>
<name>A0ABR9C2I0_9PSED</name>
<organism evidence="1 2">
    <name type="scientific">Pseudomonas coleopterorum</name>
    <dbReference type="NCBI Taxonomy" id="1605838"/>
    <lineage>
        <taxon>Bacteria</taxon>
        <taxon>Pseudomonadati</taxon>
        <taxon>Pseudomonadota</taxon>
        <taxon>Gammaproteobacteria</taxon>
        <taxon>Pseudomonadales</taxon>
        <taxon>Pseudomonadaceae</taxon>
        <taxon>Pseudomonas</taxon>
    </lineage>
</organism>
<accession>A0ABR9C2I0</accession>
<gene>
    <name evidence="1" type="ORF">IFT38_15815</name>
</gene>